<keyword evidence="1" id="KW-1133">Transmembrane helix</keyword>
<evidence type="ECO:0000313" key="3">
    <source>
        <dbReference type="EMBL" id="OAN43897.1"/>
    </source>
</evidence>
<dbReference type="AlphaFoldDB" id="A0A178M6P3"/>
<organism evidence="3 4">
    <name type="scientific">Chloroflexus islandicus</name>
    <dbReference type="NCBI Taxonomy" id="1707952"/>
    <lineage>
        <taxon>Bacteria</taxon>
        <taxon>Bacillati</taxon>
        <taxon>Chloroflexota</taxon>
        <taxon>Chloroflexia</taxon>
        <taxon>Chloroflexales</taxon>
        <taxon>Chloroflexineae</taxon>
        <taxon>Chloroflexaceae</taxon>
        <taxon>Chloroflexus</taxon>
    </lineage>
</organism>
<proteinExistence type="predicted"/>
<evidence type="ECO:0000313" key="4">
    <source>
        <dbReference type="Proteomes" id="UP000078287"/>
    </source>
</evidence>
<evidence type="ECO:0000259" key="2">
    <source>
        <dbReference type="Pfam" id="PF23400"/>
    </source>
</evidence>
<dbReference type="SUPFAM" id="SSF52980">
    <property type="entry name" value="Restriction endonuclease-like"/>
    <property type="match status" value="1"/>
</dbReference>
<evidence type="ECO:0000256" key="1">
    <source>
        <dbReference type="SAM" id="Phobius"/>
    </source>
</evidence>
<dbReference type="Pfam" id="PF23400">
    <property type="entry name" value="CARF_Card1"/>
    <property type="match status" value="1"/>
</dbReference>
<protein>
    <recommendedName>
        <fullName evidence="2">Card1 CARF domain-containing protein</fullName>
    </recommendedName>
</protein>
<feature type="domain" description="Card1 CARF" evidence="2">
    <location>
        <begin position="124"/>
        <end position="206"/>
    </location>
</feature>
<dbReference type="STRING" id="1707952.A6A03_17565"/>
<feature type="transmembrane region" description="Helical" evidence="1">
    <location>
        <begin position="20"/>
        <end position="41"/>
    </location>
</feature>
<accession>A0A178M6P3</accession>
<dbReference type="RefSeq" id="WP_066789846.1">
    <property type="nucleotide sequence ID" value="NZ_LWQS01000072.1"/>
</dbReference>
<dbReference type="OrthoDB" id="159465at2"/>
<dbReference type="Gene3D" id="3.40.50.10770">
    <property type="entry name" value="Hypothetical protein VC1899 like domain (Restriction endonuclease-like)"/>
    <property type="match status" value="1"/>
</dbReference>
<reference evidence="3 4" key="1">
    <citation type="submission" date="2016-04" db="EMBL/GenBank/DDBJ databases">
        <title>Chloroflexus islandicus sp. nov., a thermophilic filamentous anoxygenic phototrophic bacterium from geyser Strokkur (Iceland).</title>
        <authorList>
            <person name="Gaisin V.A."/>
            <person name="Kalashnikov A.M."/>
            <person name="Sukhacheva M.V."/>
            <person name="Grouzdev D.S."/>
            <person name="Ivanov T.M."/>
            <person name="Kuznetsov B."/>
            <person name="Gorlenko V.M."/>
        </authorList>
    </citation>
    <scope>NUCLEOTIDE SEQUENCE [LARGE SCALE GENOMIC DNA]</scope>
    <source>
        <strain evidence="4">isl-2</strain>
    </source>
</reference>
<dbReference type="InterPro" id="IPR011335">
    <property type="entry name" value="Restrct_endonuc-II-like"/>
</dbReference>
<keyword evidence="1" id="KW-0472">Membrane</keyword>
<comment type="caution">
    <text evidence="3">The sequence shown here is derived from an EMBL/GenBank/DDBJ whole genome shotgun (WGS) entry which is preliminary data.</text>
</comment>
<sequence>MNRRSWKEIFASINDPEVPALFLIGTMVFAILGNALYDLLVELLQDVLGGENALLYAVITVFSAALLVAITLILWLWFNLRRRQRNRLADAVKLDRAYPGLIVFVSARQGGAEPAAIAPHLKAGKLRRLWLIATNEAEKKAAQLRDQVRQEANDAVQITIVPLDSAFDIPAAYRAVVQAFDQAGDLIDQVIVDITGGTKHMSAGAVLACREYGVPMQYVLAEIKDGKVDERSEGELMKVWL</sequence>
<dbReference type="InterPro" id="IPR056339">
    <property type="entry name" value="CARF_Card1"/>
</dbReference>
<keyword evidence="1" id="KW-0812">Transmembrane</keyword>
<feature type="transmembrane region" description="Helical" evidence="1">
    <location>
        <begin position="53"/>
        <end position="78"/>
    </location>
</feature>
<name>A0A178M6P3_9CHLR</name>
<dbReference type="Proteomes" id="UP000078287">
    <property type="component" value="Unassembled WGS sequence"/>
</dbReference>
<dbReference type="EMBL" id="LWQS01000072">
    <property type="protein sequence ID" value="OAN43897.1"/>
    <property type="molecule type" value="Genomic_DNA"/>
</dbReference>
<keyword evidence="4" id="KW-1185">Reference proteome</keyword>
<gene>
    <name evidence="3" type="ORF">A6A03_17565</name>
</gene>